<evidence type="ECO:0000313" key="1">
    <source>
        <dbReference type="EMBL" id="ABC61165.1"/>
    </source>
</evidence>
<accession>Q1A4R5</accession>
<reference evidence="1 2" key="1">
    <citation type="journal article" date="2006" name="J. Gen. Virol.">
        <title>Sequence analysis of the Choristoneura occidentalis granulovirus genome.</title>
        <authorList>
            <person name="Escasa S.R."/>
            <person name="Lauzon H.A.M."/>
            <person name="Mathur A.C."/>
            <person name="Krell P.J."/>
            <person name="Arif B.M."/>
        </authorList>
    </citation>
    <scope>NUCLEOTIDE SEQUENCE [LARGE SCALE GENOMIC DNA]</scope>
</reference>
<dbReference type="EMBL" id="DQ333351">
    <property type="protein sequence ID" value="ABC61165.1"/>
    <property type="molecule type" value="Genomic_DNA"/>
</dbReference>
<dbReference type="RefSeq" id="YP_654452.1">
    <property type="nucleotide sequence ID" value="NC_008168.1"/>
</dbReference>
<protein>
    <submittedName>
        <fullName evidence="1">Uncharacterized protein</fullName>
    </submittedName>
</protein>
<evidence type="ECO:0000313" key="2">
    <source>
        <dbReference type="Proteomes" id="UP000202317"/>
    </source>
</evidence>
<keyword evidence="2" id="KW-1185">Reference proteome</keyword>
<dbReference type="GeneID" id="4155857"/>
<sequence>MMHYQITHFYYKPVDNLESPLQKHSIYVCKNKFDENVLWRGEKKQIKSVIKSYNCDIIYTIQDFDCVWDFVCKSKNVITLIGIKMFKDTEKIIEAEINRVINFEDNYYYKA</sequence>
<dbReference type="Proteomes" id="UP000202317">
    <property type="component" value="Segment"/>
</dbReference>
<organism evidence="1 2">
    <name type="scientific">Choristoneura occidentalis granulovirus</name>
    <dbReference type="NCBI Taxonomy" id="364745"/>
    <lineage>
        <taxon>Viruses</taxon>
        <taxon>Viruses incertae sedis</taxon>
        <taxon>Naldaviricetes</taxon>
        <taxon>Lefavirales</taxon>
        <taxon>Baculoviridae</taxon>
        <taxon>Betabaculovirus</taxon>
        <taxon>Betabaculovirus chofumiferanae</taxon>
    </lineage>
</organism>
<dbReference type="KEGG" id="vg:4155857"/>
<name>Q1A4R5_9BBAC</name>
<proteinExistence type="predicted"/>
<dbReference type="OrthoDB" id="27780at10239"/>